<keyword evidence="3 6" id="KW-0378">Hydrolase</keyword>
<dbReference type="EMBL" id="NTJD01000001">
    <property type="protein sequence ID" value="PCD78186.1"/>
    <property type="molecule type" value="Genomic_DNA"/>
</dbReference>
<reference evidence="6 7" key="1">
    <citation type="submission" date="2017-09" db="EMBL/GenBank/DDBJ databases">
        <title>A multilocus sequence analysis scheme for characterization of bacteria in the genus Thioclava.</title>
        <authorList>
            <person name="Liu Y."/>
            <person name="Shao Z."/>
        </authorList>
    </citation>
    <scope>NUCLEOTIDE SEQUENCE [LARGE SCALE GENOMIC DNA]</scope>
    <source>
        <strain evidence="6 7">CAU 1312</strain>
    </source>
</reference>
<evidence type="ECO:0000256" key="2">
    <source>
        <dbReference type="ARBA" id="ARBA00022723"/>
    </source>
</evidence>
<evidence type="ECO:0000256" key="1">
    <source>
        <dbReference type="ARBA" id="ARBA00007749"/>
    </source>
</evidence>
<comment type="similarity">
    <text evidence="1">Belongs to the metallo-beta-lactamase superfamily.</text>
</comment>
<proteinExistence type="inferred from homology"/>
<dbReference type="InterPro" id="IPR036866">
    <property type="entry name" value="RibonucZ/Hydroxyglut_hydro"/>
</dbReference>
<dbReference type="Gene3D" id="3.60.15.10">
    <property type="entry name" value="Ribonuclease Z/Hydroxyacylglutathione hydrolase-like"/>
    <property type="match status" value="1"/>
</dbReference>
<dbReference type="InterPro" id="IPR051013">
    <property type="entry name" value="MBL_superfamily_lactonases"/>
</dbReference>
<dbReference type="SMART" id="SM00849">
    <property type="entry name" value="Lactamase_B"/>
    <property type="match status" value="1"/>
</dbReference>
<organism evidence="6 7">
    <name type="scientific">Pseudothioclava arenosa</name>
    <dbReference type="NCBI Taxonomy" id="1795308"/>
    <lineage>
        <taxon>Bacteria</taxon>
        <taxon>Pseudomonadati</taxon>
        <taxon>Pseudomonadota</taxon>
        <taxon>Alphaproteobacteria</taxon>
        <taxon>Rhodobacterales</taxon>
        <taxon>Paracoccaceae</taxon>
        <taxon>Pseudothioclava</taxon>
    </lineage>
</organism>
<sequence length="274" mass="29745">MPAPAVAPYRRFGLGNFTVTTLLSGTRPMEGPQTIFGLNATPEEFGALAEANFIPTDKMMMSFAPALVDTGAEVILFDTGLSSDGIRAALAAAGRSPEEVTLVVLTHMHGDHIGGLMADGTPTFPNAVYVTGQQEYDHWAAAGNEGFDTKVRPLADKMRFIGDGDEVVGGIQGMLTAGHTPGHMTYALESEGQTLMLGADTTNHFVWSLQRPDWEVKFDMDKAMAAASRARFLDRLATDRIPFIGYHMPFPGLGYVERYADSYRFVPVSYQLDL</sequence>
<gene>
    <name evidence="6" type="ORF">CLN94_01940</name>
</gene>
<dbReference type="PANTHER" id="PTHR42978:SF6">
    <property type="entry name" value="QUORUM-QUENCHING LACTONASE YTNP-RELATED"/>
    <property type="match status" value="1"/>
</dbReference>
<dbReference type="Proteomes" id="UP000243507">
    <property type="component" value="Unassembled WGS sequence"/>
</dbReference>
<keyword evidence="7" id="KW-1185">Reference proteome</keyword>
<accession>A0A2A4CVM7</accession>
<evidence type="ECO:0000256" key="3">
    <source>
        <dbReference type="ARBA" id="ARBA00022801"/>
    </source>
</evidence>
<dbReference type="Pfam" id="PF00753">
    <property type="entry name" value="Lactamase_B"/>
    <property type="match status" value="1"/>
</dbReference>
<feature type="domain" description="Metallo-beta-lactamase" evidence="5">
    <location>
        <begin position="61"/>
        <end position="247"/>
    </location>
</feature>
<dbReference type="PANTHER" id="PTHR42978">
    <property type="entry name" value="QUORUM-QUENCHING LACTONASE YTNP-RELATED-RELATED"/>
    <property type="match status" value="1"/>
</dbReference>
<dbReference type="AlphaFoldDB" id="A0A2A4CVM7"/>
<comment type="caution">
    <text evidence="6">The sequence shown here is derived from an EMBL/GenBank/DDBJ whole genome shotgun (WGS) entry which is preliminary data.</text>
</comment>
<dbReference type="OrthoDB" id="9773738at2"/>
<dbReference type="GO" id="GO:0046872">
    <property type="term" value="F:metal ion binding"/>
    <property type="evidence" value="ECO:0007669"/>
    <property type="project" value="UniProtKB-KW"/>
</dbReference>
<evidence type="ECO:0000313" key="7">
    <source>
        <dbReference type="Proteomes" id="UP000243507"/>
    </source>
</evidence>
<protein>
    <submittedName>
        <fullName evidence="6">MBL fold metallo-hydrolase</fullName>
    </submittedName>
</protein>
<dbReference type="GO" id="GO:0016787">
    <property type="term" value="F:hydrolase activity"/>
    <property type="evidence" value="ECO:0007669"/>
    <property type="project" value="UniProtKB-KW"/>
</dbReference>
<keyword evidence="2" id="KW-0479">Metal-binding</keyword>
<dbReference type="SUPFAM" id="SSF56281">
    <property type="entry name" value="Metallo-hydrolase/oxidoreductase"/>
    <property type="match status" value="1"/>
</dbReference>
<evidence type="ECO:0000259" key="5">
    <source>
        <dbReference type="SMART" id="SM00849"/>
    </source>
</evidence>
<dbReference type="CDD" id="cd07720">
    <property type="entry name" value="OPHC2-like_MBL-fold"/>
    <property type="match status" value="1"/>
</dbReference>
<keyword evidence="4" id="KW-0862">Zinc</keyword>
<evidence type="ECO:0000313" key="6">
    <source>
        <dbReference type="EMBL" id="PCD78186.1"/>
    </source>
</evidence>
<dbReference type="InterPro" id="IPR001279">
    <property type="entry name" value="Metallo-B-lactamas"/>
</dbReference>
<evidence type="ECO:0000256" key="4">
    <source>
        <dbReference type="ARBA" id="ARBA00022833"/>
    </source>
</evidence>
<name>A0A2A4CVM7_9RHOB</name>